<evidence type="ECO:0000313" key="2">
    <source>
        <dbReference type="Proteomes" id="UP000283269"/>
    </source>
</evidence>
<dbReference type="InParanoid" id="A0A409X064"/>
<comment type="caution">
    <text evidence="1">The sequence shown here is derived from an EMBL/GenBank/DDBJ whole genome shotgun (WGS) entry which is preliminary data.</text>
</comment>
<evidence type="ECO:0000313" key="1">
    <source>
        <dbReference type="EMBL" id="PPQ84099.1"/>
    </source>
</evidence>
<dbReference type="Pfam" id="PF12311">
    <property type="entry name" value="DUF3632"/>
    <property type="match status" value="1"/>
</dbReference>
<organism evidence="1 2">
    <name type="scientific">Psilocybe cyanescens</name>
    <dbReference type="NCBI Taxonomy" id="93625"/>
    <lineage>
        <taxon>Eukaryota</taxon>
        <taxon>Fungi</taxon>
        <taxon>Dikarya</taxon>
        <taxon>Basidiomycota</taxon>
        <taxon>Agaricomycotina</taxon>
        <taxon>Agaricomycetes</taxon>
        <taxon>Agaricomycetidae</taxon>
        <taxon>Agaricales</taxon>
        <taxon>Agaricineae</taxon>
        <taxon>Strophariaceae</taxon>
        <taxon>Psilocybe</taxon>
    </lineage>
</organism>
<dbReference type="EMBL" id="NHYD01002930">
    <property type="protein sequence ID" value="PPQ84099.1"/>
    <property type="molecule type" value="Genomic_DNA"/>
</dbReference>
<keyword evidence="2" id="KW-1185">Reference proteome</keyword>
<protein>
    <submittedName>
        <fullName evidence="1">Uncharacterized protein</fullName>
    </submittedName>
</protein>
<dbReference type="InterPro" id="IPR022085">
    <property type="entry name" value="OpdG"/>
</dbReference>
<gene>
    <name evidence="1" type="ORF">CVT25_002180</name>
</gene>
<sequence length="106" mass="11701">MWSVVIAVAEQIPWTYPAQNRLVEIIQALKGLPGSKTLDLDDWGKLEIWSGLPLLGPAMTEHSYLMIGSIASTQTKFKSATSRRPTFRAASPTIIGFECLSGYAFR</sequence>
<accession>A0A409X064</accession>
<dbReference type="OrthoDB" id="3350591at2759"/>
<dbReference type="AlphaFoldDB" id="A0A409X064"/>
<reference evidence="1 2" key="1">
    <citation type="journal article" date="2018" name="Evol. Lett.">
        <title>Horizontal gene cluster transfer increased hallucinogenic mushroom diversity.</title>
        <authorList>
            <person name="Reynolds H.T."/>
            <person name="Vijayakumar V."/>
            <person name="Gluck-Thaler E."/>
            <person name="Korotkin H.B."/>
            <person name="Matheny P.B."/>
            <person name="Slot J.C."/>
        </authorList>
    </citation>
    <scope>NUCLEOTIDE SEQUENCE [LARGE SCALE GENOMIC DNA]</scope>
    <source>
        <strain evidence="1 2">2631</strain>
    </source>
</reference>
<dbReference type="Proteomes" id="UP000283269">
    <property type="component" value="Unassembled WGS sequence"/>
</dbReference>
<proteinExistence type="predicted"/>
<name>A0A409X064_PSICY</name>